<evidence type="ECO:0000313" key="3">
    <source>
        <dbReference type="Proteomes" id="UP000077684"/>
    </source>
</evidence>
<dbReference type="InterPro" id="IPR038717">
    <property type="entry name" value="Tc1-like_DDE_dom"/>
</dbReference>
<proteinExistence type="predicted"/>
<feature type="domain" description="Tc1-like transposase DDE" evidence="1">
    <location>
        <begin position="156"/>
        <end position="297"/>
    </location>
</feature>
<evidence type="ECO:0000313" key="2">
    <source>
        <dbReference type="EMBL" id="KAE8247023.1"/>
    </source>
</evidence>
<dbReference type="PANTHER" id="PTHR46564:SF1">
    <property type="entry name" value="TRANSPOSASE"/>
    <property type="match status" value="1"/>
</dbReference>
<dbReference type="Gene3D" id="3.30.420.10">
    <property type="entry name" value="Ribonuclease H-like superfamily/Ribonuclease H"/>
    <property type="match status" value="1"/>
</dbReference>
<dbReference type="SUPFAM" id="SSF46689">
    <property type="entry name" value="Homeodomain-like"/>
    <property type="match status" value="1"/>
</dbReference>
<dbReference type="Proteomes" id="UP000077684">
    <property type="component" value="Unassembled WGS sequence"/>
</dbReference>
<dbReference type="PANTHER" id="PTHR46564">
    <property type="entry name" value="TRANSPOSASE"/>
    <property type="match status" value="1"/>
</dbReference>
<reference evidence="2" key="2">
    <citation type="journal article" date="2019" name="IMA Fungus">
        <title>Genome sequencing and comparison of five Tilletia species to identify candidate genes for the detection of regulated species infecting wheat.</title>
        <authorList>
            <person name="Nguyen H.D.T."/>
            <person name="Sultana T."/>
            <person name="Kesanakurti P."/>
            <person name="Hambleton S."/>
        </authorList>
    </citation>
    <scope>NUCLEOTIDE SEQUENCE</scope>
    <source>
        <strain evidence="2">DAOMC 236426</strain>
    </source>
</reference>
<reference evidence="2" key="1">
    <citation type="submission" date="2016-04" db="EMBL/GenBank/DDBJ databases">
        <authorList>
            <person name="Nguyen H.D."/>
            <person name="Samba Siva P."/>
            <person name="Cullis J."/>
            <person name="Levesque C.A."/>
            <person name="Hambleton S."/>
        </authorList>
    </citation>
    <scope>NUCLEOTIDE SEQUENCE</scope>
    <source>
        <strain evidence="2">DAOMC 236426</strain>
    </source>
</reference>
<comment type="caution">
    <text evidence="2">The sequence shown here is derived from an EMBL/GenBank/DDBJ whole genome shotgun (WGS) entry which is preliminary data.</text>
</comment>
<dbReference type="InterPro" id="IPR047655">
    <property type="entry name" value="Transpos_IS630-like"/>
</dbReference>
<accession>A0A8X7MSS8</accession>
<gene>
    <name evidence="2" type="ORF">A4X06_0g4754</name>
</gene>
<dbReference type="Pfam" id="PF13358">
    <property type="entry name" value="DDE_3"/>
    <property type="match status" value="1"/>
</dbReference>
<dbReference type="InterPro" id="IPR009057">
    <property type="entry name" value="Homeodomain-like_sf"/>
</dbReference>
<protein>
    <recommendedName>
        <fullName evidence="1">Tc1-like transposase DDE domain-containing protein</fullName>
    </recommendedName>
</protein>
<evidence type="ECO:0000259" key="1">
    <source>
        <dbReference type="Pfam" id="PF13358"/>
    </source>
</evidence>
<sequence length="324" mass="36454">MSSHQQPARPKSRKHIPDAVKDVMARVSFQPGVRVADIVAAGQGSSSALYRSRAEIKVDDKVKTRSMSSGRPSPFPPIVMEYALALFHFRPAFYLDEVVGLIKRFHGYTVNKSTVCRWLKNNNVTRKRLTRPAREQDGHRVLRWTLMMGQFDASQLCFADETHADRRTGVRKNGYSPEGTRAVSSTFFVRGKRFTLLPAMSQDGIFAPWVVEGSVNGERFEWWLEHQCLPLMNPYPGPQSVLVMDNASTHKGARVRELVEEAGCILIYLPPYSPELNPIELAFSVVKRSLMRTAVIEESDLMHAAKNSITSEGAKNMFAHCGFI</sequence>
<dbReference type="GO" id="GO:0003676">
    <property type="term" value="F:nucleic acid binding"/>
    <property type="evidence" value="ECO:0007669"/>
    <property type="project" value="InterPro"/>
</dbReference>
<keyword evidence="3" id="KW-1185">Reference proteome</keyword>
<dbReference type="EMBL" id="LWDE02000527">
    <property type="protein sequence ID" value="KAE8247023.1"/>
    <property type="molecule type" value="Genomic_DNA"/>
</dbReference>
<dbReference type="AlphaFoldDB" id="A0A8X7MSS8"/>
<name>A0A8X7MSS8_9BASI</name>
<organism evidence="2 3">
    <name type="scientific">Tilletia controversa</name>
    <name type="common">dwarf bunt fungus</name>
    <dbReference type="NCBI Taxonomy" id="13291"/>
    <lineage>
        <taxon>Eukaryota</taxon>
        <taxon>Fungi</taxon>
        <taxon>Dikarya</taxon>
        <taxon>Basidiomycota</taxon>
        <taxon>Ustilaginomycotina</taxon>
        <taxon>Exobasidiomycetes</taxon>
        <taxon>Tilletiales</taxon>
        <taxon>Tilletiaceae</taxon>
        <taxon>Tilletia</taxon>
    </lineage>
</organism>
<dbReference type="NCBIfam" id="NF033545">
    <property type="entry name" value="transpos_IS630"/>
    <property type="match status" value="1"/>
</dbReference>
<dbReference type="InterPro" id="IPR036397">
    <property type="entry name" value="RNaseH_sf"/>
</dbReference>